<dbReference type="EMBL" id="UINC01064370">
    <property type="protein sequence ID" value="SVB92967.1"/>
    <property type="molecule type" value="Genomic_DNA"/>
</dbReference>
<dbReference type="PANTHER" id="PTHR11365:SF23">
    <property type="entry name" value="HYPOTHETICAL 5-OXOPROLINASE (EUROFUNG)-RELATED"/>
    <property type="match status" value="1"/>
</dbReference>
<feature type="domain" description="Hydantoinase/oxoprolinase N-terminal" evidence="2">
    <location>
        <begin position="11"/>
        <end position="183"/>
    </location>
</feature>
<dbReference type="InterPro" id="IPR008040">
    <property type="entry name" value="Hydant_A_N"/>
</dbReference>
<evidence type="ECO:0000259" key="1">
    <source>
        <dbReference type="Pfam" id="PF01968"/>
    </source>
</evidence>
<evidence type="ECO:0000259" key="2">
    <source>
        <dbReference type="Pfam" id="PF05378"/>
    </source>
</evidence>
<feature type="domain" description="Hydantoinase A/oxoprolinase" evidence="1">
    <location>
        <begin position="204"/>
        <end position="274"/>
    </location>
</feature>
<protein>
    <recommendedName>
        <fullName evidence="4">Hydantoinase/oxoprolinase N-terminal domain-containing protein</fullName>
    </recommendedName>
</protein>
<dbReference type="Pfam" id="PF05378">
    <property type="entry name" value="Hydant_A_N"/>
    <property type="match status" value="1"/>
</dbReference>
<organism evidence="3">
    <name type="scientific">marine metagenome</name>
    <dbReference type="NCBI Taxonomy" id="408172"/>
    <lineage>
        <taxon>unclassified sequences</taxon>
        <taxon>metagenomes</taxon>
        <taxon>ecological metagenomes</taxon>
    </lineage>
</organism>
<accession>A0A382I146</accession>
<dbReference type="InterPro" id="IPR002821">
    <property type="entry name" value="Hydantoinase_A"/>
</dbReference>
<evidence type="ECO:0000313" key="3">
    <source>
        <dbReference type="EMBL" id="SVB92967.1"/>
    </source>
</evidence>
<sequence>VLPTVEFAGYRVAVDIGGTFTDAVVVMPDGTVRSSKSPSIPGNQDQSVAAAVDLLGLPLDQVDDFIHGTTTALNALLERRGARLAMVVTTGFRDVYEIGRANRPEMYNIKYHRPPMLLRRKDIFETDERVAADGDVLVAVNEPAVTSLAQRIRGNYDAVAVCLINSYRWPEHELQIKGILERELPGVSVVASSDIAPEWREYERFSTTLVSAYVTPKIQNYLGALEERLSAGGLRSPLHVMQSNGGVMTAQTGLKRAVQTLFSGPVGGTVAGETLGKE</sequence>
<dbReference type="AlphaFoldDB" id="A0A382I146"/>
<proteinExistence type="predicted"/>
<dbReference type="GO" id="GO:0005829">
    <property type="term" value="C:cytosol"/>
    <property type="evidence" value="ECO:0007669"/>
    <property type="project" value="TreeGrafter"/>
</dbReference>
<name>A0A382I146_9ZZZZ</name>
<feature type="non-terminal residue" evidence="3">
    <location>
        <position position="278"/>
    </location>
</feature>
<evidence type="ECO:0008006" key="4">
    <source>
        <dbReference type="Google" id="ProtNLM"/>
    </source>
</evidence>
<dbReference type="PANTHER" id="PTHR11365">
    <property type="entry name" value="5-OXOPROLINASE RELATED"/>
    <property type="match status" value="1"/>
</dbReference>
<dbReference type="GO" id="GO:0017168">
    <property type="term" value="F:5-oxoprolinase (ATP-hydrolyzing) activity"/>
    <property type="evidence" value="ECO:0007669"/>
    <property type="project" value="TreeGrafter"/>
</dbReference>
<feature type="non-terminal residue" evidence="3">
    <location>
        <position position="1"/>
    </location>
</feature>
<reference evidence="3" key="1">
    <citation type="submission" date="2018-05" db="EMBL/GenBank/DDBJ databases">
        <authorList>
            <person name="Lanie J.A."/>
            <person name="Ng W.-L."/>
            <person name="Kazmierczak K.M."/>
            <person name="Andrzejewski T.M."/>
            <person name="Davidsen T.M."/>
            <person name="Wayne K.J."/>
            <person name="Tettelin H."/>
            <person name="Glass J.I."/>
            <person name="Rusch D."/>
            <person name="Podicherti R."/>
            <person name="Tsui H.-C.T."/>
            <person name="Winkler M.E."/>
        </authorList>
    </citation>
    <scope>NUCLEOTIDE SEQUENCE</scope>
</reference>
<gene>
    <name evidence="3" type="ORF">METZ01_LOCUS245821</name>
</gene>
<dbReference type="InterPro" id="IPR045079">
    <property type="entry name" value="Oxoprolinase-like"/>
</dbReference>
<dbReference type="Pfam" id="PF01968">
    <property type="entry name" value="Hydantoinase_A"/>
    <property type="match status" value="1"/>
</dbReference>
<dbReference type="GO" id="GO:0006749">
    <property type="term" value="P:glutathione metabolic process"/>
    <property type="evidence" value="ECO:0007669"/>
    <property type="project" value="TreeGrafter"/>
</dbReference>